<proteinExistence type="inferred from homology"/>
<keyword evidence="4" id="KW-1185">Reference proteome</keyword>
<dbReference type="RefSeq" id="WP_377255184.1">
    <property type="nucleotide sequence ID" value="NZ_JBHLUH010000056.1"/>
</dbReference>
<dbReference type="InterPro" id="IPR002397">
    <property type="entry name" value="Cyt_P450_B"/>
</dbReference>
<evidence type="ECO:0000256" key="1">
    <source>
        <dbReference type="ARBA" id="ARBA00010617"/>
    </source>
</evidence>
<dbReference type="PANTHER" id="PTHR46696:SF4">
    <property type="entry name" value="BIOTIN BIOSYNTHESIS CYTOCHROME P450"/>
    <property type="match status" value="1"/>
</dbReference>
<dbReference type="SUPFAM" id="SSF48264">
    <property type="entry name" value="Cytochrome P450"/>
    <property type="match status" value="1"/>
</dbReference>
<name>A0ABV6M942_9ACTN</name>
<dbReference type="PRINTS" id="PR00359">
    <property type="entry name" value="BP450"/>
</dbReference>
<dbReference type="Gene3D" id="1.10.630.10">
    <property type="entry name" value="Cytochrome P450"/>
    <property type="match status" value="1"/>
</dbReference>
<accession>A0ABV6M942</accession>
<dbReference type="InterPro" id="IPR017972">
    <property type="entry name" value="Cyt_P450_CS"/>
</dbReference>
<dbReference type="Pfam" id="PF00067">
    <property type="entry name" value="p450"/>
    <property type="match status" value="1"/>
</dbReference>
<comment type="caution">
    <text evidence="3">The sequence shown here is derived from an EMBL/GenBank/DDBJ whole genome shotgun (WGS) entry which is preliminary data.</text>
</comment>
<evidence type="ECO:0000313" key="3">
    <source>
        <dbReference type="EMBL" id="MFC0531202.1"/>
    </source>
</evidence>
<keyword evidence="2" id="KW-0479">Metal-binding</keyword>
<evidence type="ECO:0000313" key="4">
    <source>
        <dbReference type="Proteomes" id="UP001589867"/>
    </source>
</evidence>
<keyword evidence="2" id="KW-0560">Oxidoreductase</keyword>
<protein>
    <submittedName>
        <fullName evidence="3">Cytochrome P450</fullName>
    </submittedName>
</protein>
<dbReference type="Proteomes" id="UP001589867">
    <property type="component" value="Unassembled WGS sequence"/>
</dbReference>
<dbReference type="InterPro" id="IPR001128">
    <property type="entry name" value="Cyt_P450"/>
</dbReference>
<dbReference type="InterPro" id="IPR036396">
    <property type="entry name" value="Cyt_P450_sf"/>
</dbReference>
<evidence type="ECO:0000256" key="2">
    <source>
        <dbReference type="RuleBase" id="RU000461"/>
    </source>
</evidence>
<dbReference type="EMBL" id="JBHLUH010000056">
    <property type="protein sequence ID" value="MFC0531202.1"/>
    <property type="molecule type" value="Genomic_DNA"/>
</dbReference>
<organism evidence="3 4">
    <name type="scientific">Phytohabitans kaempferiae</name>
    <dbReference type="NCBI Taxonomy" id="1620943"/>
    <lineage>
        <taxon>Bacteria</taxon>
        <taxon>Bacillati</taxon>
        <taxon>Actinomycetota</taxon>
        <taxon>Actinomycetes</taxon>
        <taxon>Micromonosporales</taxon>
        <taxon>Micromonosporaceae</taxon>
    </lineage>
</organism>
<sequence>MSFVIDADRSAANLEGNVLARFDLALDHAKDPFPLFAEYRAHDPVHWGLPSDPRLPGLWYLFRHADCSALFRLSVDRPEALGATPAGLGWDFGAGAPPETQSYFALRRSFLTAMNDPDHARVRAVIAGYFTPQRVAAFRPRLEEIVSGLFDEMEAEASGTGRFDFAAMLAHRLPLIVMSELMGVPPEDREHVLGLSDRLMQGFDVDGSFDRVIVAAEGAEGFAGYLDGLFAARRRGEVDDVIGAIVAAADEERMSEPELYGTISTLLQAGQSPAMGLLGVGALGLLQQRDRFDELAADPDRLVVPATEELLRWVSPAQAPPPRWIYEDVEIGGRLLRRGEAAVALIGAANRDPAVFPDPDRIDFTRRPNPHLAFGGGIHRCLGSTLARLEGQVVLKQLVTRFPTVDLDPSGELVFQDRHIARALIHLPLVIR</sequence>
<dbReference type="PROSITE" id="PS00086">
    <property type="entry name" value="CYTOCHROME_P450"/>
    <property type="match status" value="1"/>
</dbReference>
<reference evidence="3 4" key="1">
    <citation type="submission" date="2024-09" db="EMBL/GenBank/DDBJ databases">
        <authorList>
            <person name="Sun Q."/>
            <person name="Mori K."/>
        </authorList>
    </citation>
    <scope>NUCLEOTIDE SEQUENCE [LARGE SCALE GENOMIC DNA]</scope>
    <source>
        <strain evidence="3 4">TBRC 3947</strain>
    </source>
</reference>
<gene>
    <name evidence="3" type="ORF">ACFFIA_26520</name>
</gene>
<keyword evidence="2" id="KW-0503">Monooxygenase</keyword>
<comment type="similarity">
    <text evidence="1 2">Belongs to the cytochrome P450 family.</text>
</comment>
<keyword evidence="2" id="KW-0408">Iron</keyword>
<dbReference type="PANTHER" id="PTHR46696">
    <property type="entry name" value="P450, PUTATIVE (EUROFUNG)-RELATED"/>
    <property type="match status" value="1"/>
</dbReference>
<keyword evidence="2" id="KW-0349">Heme</keyword>